<feature type="transmembrane region" description="Helical" evidence="7">
    <location>
        <begin position="20"/>
        <end position="41"/>
    </location>
</feature>
<evidence type="ECO:0000259" key="8">
    <source>
        <dbReference type="Pfam" id="PF01490"/>
    </source>
</evidence>
<keyword evidence="10" id="KW-1185">Reference proteome</keyword>
<evidence type="ECO:0000256" key="7">
    <source>
        <dbReference type="SAM" id="Phobius"/>
    </source>
</evidence>
<evidence type="ECO:0000256" key="3">
    <source>
        <dbReference type="ARBA" id="ARBA00022692"/>
    </source>
</evidence>
<dbReference type="AlphaFoldDB" id="A0A8K0DIC9"/>
<dbReference type="Pfam" id="PF01490">
    <property type="entry name" value="Aa_trans"/>
    <property type="match status" value="1"/>
</dbReference>
<feature type="transmembrane region" description="Helical" evidence="7">
    <location>
        <begin position="47"/>
        <end position="67"/>
    </location>
</feature>
<evidence type="ECO:0000256" key="2">
    <source>
        <dbReference type="ARBA" id="ARBA00022448"/>
    </source>
</evidence>
<feature type="domain" description="Amino acid transporter transmembrane" evidence="8">
    <location>
        <begin position="16"/>
        <end position="394"/>
    </location>
</feature>
<reference evidence="9" key="1">
    <citation type="submission" date="2020-03" db="EMBL/GenBank/DDBJ databases">
        <title>A high-quality chromosome-level genome assembly of a woody plant with both climbing and erect habits, Rhamnella rubrinervis.</title>
        <authorList>
            <person name="Lu Z."/>
            <person name="Yang Y."/>
            <person name="Zhu X."/>
            <person name="Sun Y."/>
        </authorList>
    </citation>
    <scope>NUCLEOTIDE SEQUENCE</scope>
    <source>
        <strain evidence="9">BYM</strain>
        <tissue evidence="9">Leaf</tissue>
    </source>
</reference>
<dbReference type="InterPro" id="IPR013057">
    <property type="entry name" value="AA_transpt_TM"/>
</dbReference>
<proteinExistence type="predicted"/>
<sequence length="404" mass="43992">MERQEQASQPQQLGKGTTILRTCFNGINALSGVGILSVPYALSQGGWVALVFLFTVALVCWYTGILLKRCMDVNPKIKTYPDIGQAAYGPKGRALVSAFIYVELFAVAVEFLILEGDTLCMLLRGTSFRVGALNIERRVAFILLASLVILPTTWLKNLGVFAYVSAGGVLASFLLVICVFWTGAFGGVGFNEADMLVDFKGIPIATSLFVFCYCGHAVFPTLCDSMKDRSQFSKVLLICFITTTINYGSMAIIGYMMYGEYLKSQVTLNLPLRQISTKIAIYTTLINPLTKYAIMISPIASAIEDKFFFKASTSISILIRTLIVISSVLVALTIPFFGYVMAFIGAFLSVAGAILLPCMCYLKINKVARKFGFELVVIIGIIVAGSFIGAVGTYISAKQIVTHF</sequence>
<dbReference type="OrthoDB" id="655540at2759"/>
<dbReference type="GO" id="GO:0005774">
    <property type="term" value="C:vacuolar membrane"/>
    <property type="evidence" value="ECO:0007669"/>
    <property type="project" value="TreeGrafter"/>
</dbReference>
<feature type="transmembrane region" description="Helical" evidence="7">
    <location>
        <begin position="94"/>
        <end position="114"/>
    </location>
</feature>
<dbReference type="PANTHER" id="PTHR22950">
    <property type="entry name" value="AMINO ACID TRANSPORTER"/>
    <property type="match status" value="1"/>
</dbReference>
<dbReference type="GO" id="GO:0015179">
    <property type="term" value="F:L-amino acid transmembrane transporter activity"/>
    <property type="evidence" value="ECO:0007669"/>
    <property type="project" value="TreeGrafter"/>
</dbReference>
<keyword evidence="5 7" id="KW-1133">Transmembrane helix</keyword>
<feature type="transmembrane region" description="Helical" evidence="7">
    <location>
        <begin position="315"/>
        <end position="334"/>
    </location>
</feature>
<feature type="transmembrane region" description="Helical" evidence="7">
    <location>
        <begin position="202"/>
        <end position="223"/>
    </location>
</feature>
<gene>
    <name evidence="9" type="ORF">FNV43_RR26196</name>
</gene>
<feature type="transmembrane region" description="Helical" evidence="7">
    <location>
        <begin position="138"/>
        <end position="155"/>
    </location>
</feature>
<dbReference type="Proteomes" id="UP000796880">
    <property type="component" value="Unassembled WGS sequence"/>
</dbReference>
<evidence type="ECO:0000313" key="9">
    <source>
        <dbReference type="EMBL" id="KAF3431465.1"/>
    </source>
</evidence>
<feature type="transmembrane region" description="Helical" evidence="7">
    <location>
        <begin position="235"/>
        <end position="259"/>
    </location>
</feature>
<feature type="transmembrane region" description="Helical" evidence="7">
    <location>
        <begin position="340"/>
        <end position="362"/>
    </location>
</feature>
<name>A0A8K0DIC9_9ROSA</name>
<keyword evidence="2" id="KW-0813">Transport</keyword>
<evidence type="ECO:0000256" key="6">
    <source>
        <dbReference type="ARBA" id="ARBA00023136"/>
    </source>
</evidence>
<organism evidence="9 10">
    <name type="scientific">Rhamnella rubrinervis</name>
    <dbReference type="NCBI Taxonomy" id="2594499"/>
    <lineage>
        <taxon>Eukaryota</taxon>
        <taxon>Viridiplantae</taxon>
        <taxon>Streptophyta</taxon>
        <taxon>Embryophyta</taxon>
        <taxon>Tracheophyta</taxon>
        <taxon>Spermatophyta</taxon>
        <taxon>Magnoliopsida</taxon>
        <taxon>eudicotyledons</taxon>
        <taxon>Gunneridae</taxon>
        <taxon>Pentapetalae</taxon>
        <taxon>rosids</taxon>
        <taxon>fabids</taxon>
        <taxon>Rosales</taxon>
        <taxon>Rhamnaceae</taxon>
        <taxon>rhamnoid group</taxon>
        <taxon>Rhamneae</taxon>
        <taxon>Rhamnella</taxon>
    </lineage>
</organism>
<protein>
    <recommendedName>
        <fullName evidence="8">Amino acid transporter transmembrane domain-containing protein</fullName>
    </recommendedName>
</protein>
<feature type="transmembrane region" description="Helical" evidence="7">
    <location>
        <begin position="279"/>
        <end position="303"/>
    </location>
</feature>
<keyword evidence="4" id="KW-0029">Amino-acid transport</keyword>
<accession>A0A8K0DIC9</accession>
<evidence type="ECO:0000256" key="1">
    <source>
        <dbReference type="ARBA" id="ARBA00004141"/>
    </source>
</evidence>
<evidence type="ECO:0000256" key="5">
    <source>
        <dbReference type="ARBA" id="ARBA00022989"/>
    </source>
</evidence>
<dbReference type="EMBL" id="VOIH02000012">
    <property type="protein sequence ID" value="KAF3431465.1"/>
    <property type="molecule type" value="Genomic_DNA"/>
</dbReference>
<evidence type="ECO:0000313" key="10">
    <source>
        <dbReference type="Proteomes" id="UP000796880"/>
    </source>
</evidence>
<feature type="transmembrane region" description="Helical" evidence="7">
    <location>
        <begin position="160"/>
        <end position="182"/>
    </location>
</feature>
<feature type="transmembrane region" description="Helical" evidence="7">
    <location>
        <begin position="374"/>
        <end position="395"/>
    </location>
</feature>
<keyword evidence="3 7" id="KW-0812">Transmembrane</keyword>
<comment type="caution">
    <text evidence="9">The sequence shown here is derived from an EMBL/GenBank/DDBJ whole genome shotgun (WGS) entry which is preliminary data.</text>
</comment>
<evidence type="ECO:0000256" key="4">
    <source>
        <dbReference type="ARBA" id="ARBA00022970"/>
    </source>
</evidence>
<dbReference type="PANTHER" id="PTHR22950:SF698">
    <property type="entry name" value="AMINO ACID TRANSPORTER TRANSMEMBRANE DOMAIN-CONTAINING PROTEIN"/>
    <property type="match status" value="1"/>
</dbReference>
<keyword evidence="6 7" id="KW-0472">Membrane</keyword>
<comment type="subcellular location">
    <subcellularLocation>
        <location evidence="1">Membrane</location>
        <topology evidence="1">Multi-pass membrane protein</topology>
    </subcellularLocation>
</comment>